<evidence type="ECO:0000256" key="3">
    <source>
        <dbReference type="SAM" id="MobiDB-lite"/>
    </source>
</evidence>
<evidence type="ECO:0000313" key="6">
    <source>
        <dbReference type="Proteomes" id="UP000198211"/>
    </source>
</evidence>
<proteinExistence type="predicted"/>
<dbReference type="STRING" id="4795.A0A225V5T7"/>
<reference evidence="6" key="1">
    <citation type="submission" date="2017-03" db="EMBL/GenBank/DDBJ databases">
        <title>Phytopthora megakarya and P. palmivora, two closely related causual agents of cacao black pod achieved similar genome size and gene model numbers by different mechanisms.</title>
        <authorList>
            <person name="Ali S."/>
            <person name="Shao J."/>
            <person name="Larry D.J."/>
            <person name="Kronmiller B."/>
            <person name="Shen D."/>
            <person name="Strem M.D."/>
            <person name="Melnick R.L."/>
            <person name="Guiltinan M.J."/>
            <person name="Tyler B.M."/>
            <person name="Meinhardt L.W."/>
            <person name="Bailey B.A."/>
        </authorList>
    </citation>
    <scope>NUCLEOTIDE SEQUENCE [LARGE SCALE GENOMIC DNA]</scope>
    <source>
        <strain evidence="6">zdho120</strain>
    </source>
</reference>
<evidence type="ECO:0000256" key="1">
    <source>
        <dbReference type="ARBA" id="ARBA00001968"/>
    </source>
</evidence>
<organism evidence="5 6">
    <name type="scientific">Phytophthora megakarya</name>
    <dbReference type="NCBI Taxonomy" id="4795"/>
    <lineage>
        <taxon>Eukaryota</taxon>
        <taxon>Sar</taxon>
        <taxon>Stramenopiles</taxon>
        <taxon>Oomycota</taxon>
        <taxon>Peronosporomycetes</taxon>
        <taxon>Peronosporales</taxon>
        <taxon>Peronosporaceae</taxon>
        <taxon>Phytophthora</taxon>
    </lineage>
</organism>
<comment type="cofactor">
    <cofactor evidence="1">
        <name>a divalent metal cation</name>
        <dbReference type="ChEBI" id="CHEBI:60240"/>
    </cofactor>
</comment>
<evidence type="ECO:0000313" key="5">
    <source>
        <dbReference type="EMBL" id="OWZ00662.1"/>
    </source>
</evidence>
<dbReference type="InterPro" id="IPR027806">
    <property type="entry name" value="HARBI1_dom"/>
</dbReference>
<dbReference type="GO" id="GO:0046872">
    <property type="term" value="F:metal ion binding"/>
    <property type="evidence" value="ECO:0007669"/>
    <property type="project" value="UniProtKB-KW"/>
</dbReference>
<sequence>MTTIERRDVAAGIAFLRQIRQERKNKLADFARRRAQERALRKGEDSSSEEEDDSPCPLFDEYLATGAPEEIMSMTKLSPEQFNVLWCSGEDHIVRNWNVGKGNKCNVAPKDVLFMTLSTLKVCGKWDIPARVFKIKCSAFEEMITKFLNLYVEPLADIYTMGELEQTGNEFSNFPCTRYATDEWAVLTDKGYQGLSEVIQAILSEVIRAIHPEKKKPGQHLSRDSAELNRRISSECIIVENCFGRLVSLWSICANKFRWKEDLYNTISKACVCGGAGSAKSAKMLDPTYHCAQDTD</sequence>
<keyword evidence="6" id="KW-1185">Reference proteome</keyword>
<dbReference type="Proteomes" id="UP000198211">
    <property type="component" value="Unassembled WGS sequence"/>
</dbReference>
<dbReference type="Pfam" id="PF13359">
    <property type="entry name" value="DDE_Tnp_4"/>
    <property type="match status" value="1"/>
</dbReference>
<comment type="caution">
    <text evidence="5">The sequence shown here is derived from an EMBL/GenBank/DDBJ whole genome shotgun (WGS) entry which is preliminary data.</text>
</comment>
<dbReference type="OrthoDB" id="116425at2759"/>
<feature type="domain" description="DDE Tnp4" evidence="4">
    <location>
        <begin position="184"/>
        <end position="272"/>
    </location>
</feature>
<protein>
    <recommendedName>
        <fullName evidence="4">DDE Tnp4 domain-containing protein</fullName>
    </recommendedName>
</protein>
<dbReference type="AlphaFoldDB" id="A0A225V5T7"/>
<evidence type="ECO:0000259" key="4">
    <source>
        <dbReference type="Pfam" id="PF13359"/>
    </source>
</evidence>
<dbReference type="EMBL" id="NBNE01007438">
    <property type="protein sequence ID" value="OWZ00662.1"/>
    <property type="molecule type" value="Genomic_DNA"/>
</dbReference>
<accession>A0A225V5T7</accession>
<gene>
    <name evidence="5" type="ORF">PHMEG_00028101</name>
</gene>
<evidence type="ECO:0000256" key="2">
    <source>
        <dbReference type="ARBA" id="ARBA00022723"/>
    </source>
</evidence>
<feature type="region of interest" description="Disordered" evidence="3">
    <location>
        <begin position="38"/>
        <end position="57"/>
    </location>
</feature>
<name>A0A225V5T7_9STRA</name>
<keyword evidence="2" id="KW-0479">Metal-binding</keyword>